<feature type="region of interest" description="Disordered" evidence="7">
    <location>
        <begin position="319"/>
        <end position="405"/>
    </location>
</feature>
<evidence type="ECO:0000313" key="9">
    <source>
        <dbReference type="Proteomes" id="UP000018467"/>
    </source>
</evidence>
<dbReference type="Pfam" id="PF09422">
    <property type="entry name" value="AMER"/>
    <property type="match status" value="1"/>
</dbReference>
<feature type="region of interest" description="Disordered" evidence="7">
    <location>
        <begin position="41"/>
        <end position="74"/>
    </location>
</feature>
<feature type="compositionally biased region" description="Basic and acidic residues" evidence="7">
    <location>
        <begin position="745"/>
        <end position="761"/>
    </location>
</feature>
<reference evidence="9" key="1">
    <citation type="submission" date="2013-03" db="EMBL/GenBank/DDBJ databases">
        <authorList>
            <person name="Jeffery W."/>
            <person name="Warren W."/>
            <person name="Wilson R.K."/>
        </authorList>
    </citation>
    <scope>NUCLEOTIDE SEQUENCE</scope>
    <source>
        <strain evidence="9">female</strain>
    </source>
</reference>
<feature type="compositionally biased region" description="Basic residues" evidence="7">
    <location>
        <begin position="762"/>
        <end position="772"/>
    </location>
</feature>
<keyword evidence="9" id="KW-1185">Reference proteome</keyword>
<keyword evidence="4" id="KW-0879">Wnt signaling pathway</keyword>
<dbReference type="GO" id="GO:0008013">
    <property type="term" value="F:beta-catenin binding"/>
    <property type="evidence" value="ECO:0007669"/>
    <property type="project" value="TreeGrafter"/>
</dbReference>
<evidence type="ECO:0000256" key="1">
    <source>
        <dbReference type="ARBA" id="ARBA00004202"/>
    </source>
</evidence>
<feature type="compositionally biased region" description="Basic and acidic residues" evidence="7">
    <location>
        <begin position="884"/>
        <end position="896"/>
    </location>
</feature>
<dbReference type="GO" id="GO:0005886">
    <property type="term" value="C:plasma membrane"/>
    <property type="evidence" value="ECO:0007669"/>
    <property type="project" value="UniProtKB-SubCell"/>
</dbReference>
<dbReference type="Ensembl" id="ENSAMXT00000053676.1">
    <property type="protein sequence ID" value="ENSAMXP00000034527.1"/>
    <property type="gene ID" value="ENSAMXG00000037003.1"/>
</dbReference>
<feature type="region of interest" description="Disordered" evidence="7">
    <location>
        <begin position="828"/>
        <end position="904"/>
    </location>
</feature>
<evidence type="ECO:0000256" key="7">
    <source>
        <dbReference type="SAM" id="MobiDB-lite"/>
    </source>
</evidence>
<keyword evidence="6" id="KW-0472">Membrane</keyword>
<sequence length="904" mass="99014">MPRCMKLKTVIKNQPGLFHQILIISDLLKLYEYELPGKGEIPSSSRHEPLASPGTFPATDTLDSPSPELCSSPEDWTQTCSTVKKSRTHDCVVERAVSPGGRDGSRTSTTFCGFGSTRVVLHENQNTPGCTREIIDYRNLTPQVPFVPSVAKSIPKKRIFLRKPRKAIKDFFVQKKQSDEKDTSPCTPSKHGMTFKRSKMSKSSRRRNQSRTSLEMKDILSDSSSECGADVCEDSVSLKSFGSQAGCGEIFVDEDYLMSLEGTPKIEVHKDAGETSKPSPTTPAFQGGKEQLASPAQPEVLDLFELWKTFNRTVLVGQNSEVSSDSKATTTPASPASILPSTNKAASPLESPSTPVANIPESLNHANTETPKSENQESTSDEGYCDYASNEDHTRSSLTPVHSGTFPRDTYSGDALYELFYDPSERSAEMTPIFDDEMDLTHSIIGQSSDLPLSMYSFHVGAEENLAPPLAVDFISHELLQSNWAGKDCLLKLCDTEISLAMGIVSWLKQKTSTGGKGDAWEEGKSQIPAGIASVPKGLGLKKANSREDMADFRSRETFQVDADHLDSVDSPKQRAGVVSTVATPESLPRTPSSGQVCFRIFNINSPLTPTRDLQSPMAPTPGSGTGSLFVLAVNKESLCESCKASLKQGAKELHLCHSCTSFIERIKTSELWARATLQQSKTVGTPQSLKGGLLLSPSSSCGVASDISLLSLVEQCASQVSSLKINKYQSNFPDHEATSRKAIAESGKDMQPKKDPEKKFLKPKHKKKVKISTKGSLHFGDDPNVRNGITHDSHSPSVLEAEGLGLVTTNDSDDLVLETYKSLCRPQTNKLNDTDVSQASRPTSLPLSNVTGSEFSRKERHKVKEKPHERSRRHKKPVVNKEGLSDKVFPEEKKVERKRRMKK</sequence>
<feature type="compositionally biased region" description="Basic residues" evidence="7">
    <location>
        <begin position="859"/>
        <end position="879"/>
    </location>
</feature>
<dbReference type="Bgee" id="ENSAMXG00000037003">
    <property type="expression patterns" value="Expressed in brain and 2 other cell types or tissues"/>
</dbReference>
<dbReference type="GO" id="GO:0060828">
    <property type="term" value="P:regulation of canonical Wnt signaling pathway"/>
    <property type="evidence" value="ECO:0007669"/>
    <property type="project" value="TreeGrafter"/>
</dbReference>
<feature type="compositionally biased region" description="Polar residues" evidence="7">
    <location>
        <begin position="319"/>
        <end position="356"/>
    </location>
</feature>
<evidence type="ECO:0000256" key="3">
    <source>
        <dbReference type="ARBA" id="ARBA00022475"/>
    </source>
</evidence>
<dbReference type="PANTHER" id="PTHR22237">
    <property type="entry name" value="APC MEMBRANE RECRUITMENT PROTEIN 2-RELATED"/>
    <property type="match status" value="1"/>
</dbReference>
<evidence type="ECO:0000256" key="6">
    <source>
        <dbReference type="ARBA" id="ARBA00023136"/>
    </source>
</evidence>
<comment type="similarity">
    <text evidence="2">Belongs to the Amer family.</text>
</comment>
<keyword evidence="5" id="KW-0446">Lipid-binding</keyword>
<feature type="region of interest" description="Disordered" evidence="7">
    <location>
        <begin position="745"/>
        <end position="798"/>
    </location>
</feature>
<organism evidence="8 9">
    <name type="scientific">Astyanax mexicanus</name>
    <name type="common">Blind cave fish</name>
    <name type="synonym">Astyanax fasciatus mexicanus</name>
    <dbReference type="NCBI Taxonomy" id="7994"/>
    <lineage>
        <taxon>Eukaryota</taxon>
        <taxon>Metazoa</taxon>
        <taxon>Chordata</taxon>
        <taxon>Craniata</taxon>
        <taxon>Vertebrata</taxon>
        <taxon>Euteleostomi</taxon>
        <taxon>Actinopterygii</taxon>
        <taxon>Neopterygii</taxon>
        <taxon>Teleostei</taxon>
        <taxon>Ostariophysi</taxon>
        <taxon>Characiformes</taxon>
        <taxon>Characoidei</taxon>
        <taxon>Acestrorhamphidae</taxon>
        <taxon>Acestrorhamphinae</taxon>
        <taxon>Astyanax</taxon>
    </lineage>
</organism>
<dbReference type="AlphaFoldDB" id="A0A3B1IWS1"/>
<dbReference type="GeneTree" id="ENSGT00530000063529"/>
<comment type="subcellular location">
    <subcellularLocation>
        <location evidence="1">Cell membrane</location>
        <topology evidence="1">Peripheral membrane protein</topology>
    </subcellularLocation>
</comment>
<dbReference type="InterPro" id="IPR019003">
    <property type="entry name" value="AMER"/>
</dbReference>
<reference evidence="8" key="3">
    <citation type="submission" date="2025-08" db="UniProtKB">
        <authorList>
            <consortium name="Ensembl"/>
        </authorList>
    </citation>
    <scope>IDENTIFICATION</scope>
</reference>
<feature type="region of interest" description="Disordered" evidence="7">
    <location>
        <begin position="179"/>
        <end position="219"/>
    </location>
</feature>
<reference evidence="9" key="2">
    <citation type="journal article" date="2014" name="Nat. Commun.">
        <title>The cavefish genome reveals candidate genes for eye loss.</title>
        <authorList>
            <person name="McGaugh S.E."/>
            <person name="Gross J.B."/>
            <person name="Aken B."/>
            <person name="Blin M."/>
            <person name="Borowsky R."/>
            <person name="Chalopin D."/>
            <person name="Hinaux H."/>
            <person name="Jeffery W.R."/>
            <person name="Keene A."/>
            <person name="Ma L."/>
            <person name="Minx P."/>
            <person name="Murphy D."/>
            <person name="O'Quin K.E."/>
            <person name="Retaux S."/>
            <person name="Rohner N."/>
            <person name="Searle S.M."/>
            <person name="Stahl B.A."/>
            <person name="Tabin C."/>
            <person name="Volff J.N."/>
            <person name="Yoshizawa M."/>
            <person name="Warren W.C."/>
        </authorList>
    </citation>
    <scope>NUCLEOTIDE SEQUENCE [LARGE SCALE GENOMIC DNA]</scope>
    <source>
        <strain evidence="9">female</strain>
    </source>
</reference>
<dbReference type="InParanoid" id="A0A3B1IWS1"/>
<feature type="region of interest" description="Disordered" evidence="7">
    <location>
        <begin position="270"/>
        <end position="294"/>
    </location>
</feature>
<name>A0A3B1IWS1_ASTMX</name>
<dbReference type="GO" id="GO:0016055">
    <property type="term" value="P:Wnt signaling pathway"/>
    <property type="evidence" value="ECO:0007669"/>
    <property type="project" value="UniProtKB-KW"/>
</dbReference>
<dbReference type="PANTHER" id="PTHR22237:SF2">
    <property type="entry name" value="APC MEMBRANE RECRUITMENT PROTEIN 3"/>
    <property type="match status" value="1"/>
</dbReference>
<feature type="compositionally biased region" description="Basic and acidic residues" evidence="7">
    <location>
        <begin position="780"/>
        <end position="795"/>
    </location>
</feature>
<evidence type="ECO:0000256" key="2">
    <source>
        <dbReference type="ARBA" id="ARBA00007750"/>
    </source>
</evidence>
<dbReference type="GO" id="GO:0005546">
    <property type="term" value="F:phosphatidylinositol-4,5-bisphosphate binding"/>
    <property type="evidence" value="ECO:0007669"/>
    <property type="project" value="TreeGrafter"/>
</dbReference>
<evidence type="ECO:0000313" key="8">
    <source>
        <dbReference type="Ensembl" id="ENSAMXP00000034527.1"/>
    </source>
</evidence>
<proteinExistence type="inferred from homology"/>
<feature type="compositionally biased region" description="Basic residues" evidence="7">
    <location>
        <begin position="193"/>
        <end position="209"/>
    </location>
</feature>
<reference evidence="8" key="4">
    <citation type="submission" date="2025-09" db="UniProtKB">
        <authorList>
            <consortium name="Ensembl"/>
        </authorList>
    </citation>
    <scope>IDENTIFICATION</scope>
</reference>
<feature type="compositionally biased region" description="Polar residues" evidence="7">
    <location>
        <begin position="828"/>
        <end position="855"/>
    </location>
</feature>
<accession>A0A3B1IWS1</accession>
<evidence type="ECO:0000256" key="5">
    <source>
        <dbReference type="ARBA" id="ARBA00023121"/>
    </source>
</evidence>
<keyword evidence="3" id="KW-1003">Cell membrane</keyword>
<protein>
    <submittedName>
        <fullName evidence="8">Si:dkey-231j24.3</fullName>
    </submittedName>
</protein>
<evidence type="ECO:0000256" key="4">
    <source>
        <dbReference type="ARBA" id="ARBA00022687"/>
    </source>
</evidence>
<dbReference type="Proteomes" id="UP000018467">
    <property type="component" value="Unassembled WGS sequence"/>
</dbReference>